<dbReference type="Pfam" id="PF04909">
    <property type="entry name" value="Amidohydro_2"/>
    <property type="match status" value="1"/>
</dbReference>
<evidence type="ECO:0000313" key="4">
    <source>
        <dbReference type="Proteomes" id="UP000054715"/>
    </source>
</evidence>
<accession>A0A0W0UIY6</accession>
<feature type="domain" description="Amidohydrolase-related" evidence="2">
    <location>
        <begin position="62"/>
        <end position="344"/>
    </location>
</feature>
<dbReference type="PANTHER" id="PTHR21240:SF30">
    <property type="entry name" value="AMIDOHYDROLASE-RELATED DOMAIN-CONTAINING PROTEIN-RELATED"/>
    <property type="match status" value="1"/>
</dbReference>
<dbReference type="GO" id="GO:0016831">
    <property type="term" value="F:carboxy-lyase activity"/>
    <property type="evidence" value="ECO:0007669"/>
    <property type="project" value="InterPro"/>
</dbReference>
<dbReference type="STRING" id="455.Ljam_1724"/>
<evidence type="ECO:0000259" key="2">
    <source>
        <dbReference type="Pfam" id="PF04909"/>
    </source>
</evidence>
<evidence type="ECO:0000256" key="1">
    <source>
        <dbReference type="ARBA" id="ARBA00023239"/>
    </source>
</evidence>
<dbReference type="GO" id="GO:0005829">
    <property type="term" value="C:cytosol"/>
    <property type="evidence" value="ECO:0007669"/>
    <property type="project" value="TreeGrafter"/>
</dbReference>
<dbReference type="EMBL" id="LNYG01000013">
    <property type="protein sequence ID" value="KTD07529.1"/>
    <property type="molecule type" value="Genomic_DNA"/>
</dbReference>
<dbReference type="AlphaFoldDB" id="A0A0W0UIY6"/>
<sequence length="356" mass="40240">MTSIDLEAHFYTKAVFDYLATRKNYPLFVKEKRPGAYMLRFTKQISLFQNTAFIDILCNLGQERINAMDEAGLDIQVLSFSSPGIDEFAPDHHIAGSLAVELNDLIFETTKKYPTRFMGFASISPYDPKNSVKELERAITKLGFVGWLVHSNFGDDEYFDDKKYWPLLEAAESLNIPIYIHPTTPLMSEFGKYGFALGGPPLGFQLDVALCLLRMIYAGVFDQFPKLTIILGHMGETIPFLIPDRIDWAYVNPNISKLAGFIKERPNIKRTPSQVISDNVYVTTSGRFSKPLLDYILNVMGEHKVMLATDYPYESVKQSMSFIRGCNLSPLLLQKICSQNAGRLGIKLRNNLSVSK</sequence>
<protein>
    <submittedName>
        <fullName evidence="3">5-carboxyvanillate decarboxylase</fullName>
    </submittedName>
</protein>
<dbReference type="GO" id="GO:0016787">
    <property type="term" value="F:hydrolase activity"/>
    <property type="evidence" value="ECO:0007669"/>
    <property type="project" value="InterPro"/>
</dbReference>
<dbReference type="GO" id="GO:0019748">
    <property type="term" value="P:secondary metabolic process"/>
    <property type="evidence" value="ECO:0007669"/>
    <property type="project" value="TreeGrafter"/>
</dbReference>
<dbReference type="InterPro" id="IPR006680">
    <property type="entry name" value="Amidohydro-rel"/>
</dbReference>
<dbReference type="SUPFAM" id="SSF51556">
    <property type="entry name" value="Metallo-dependent hydrolases"/>
    <property type="match status" value="1"/>
</dbReference>
<keyword evidence="1" id="KW-0456">Lyase</keyword>
<comment type="caution">
    <text evidence="3">The sequence shown here is derived from an EMBL/GenBank/DDBJ whole genome shotgun (WGS) entry which is preliminary data.</text>
</comment>
<evidence type="ECO:0000313" key="3">
    <source>
        <dbReference type="EMBL" id="KTD07529.1"/>
    </source>
</evidence>
<gene>
    <name evidence="3" type="ORF">Ljam_1724</name>
</gene>
<dbReference type="RefSeq" id="WP_058449639.1">
    <property type="nucleotide sequence ID" value="NZ_CAAAJF010000008.1"/>
</dbReference>
<dbReference type="InterPro" id="IPR032465">
    <property type="entry name" value="ACMSD"/>
</dbReference>
<dbReference type="PANTHER" id="PTHR21240">
    <property type="entry name" value="2-AMINO-3-CARBOXYLMUCONATE-6-SEMIALDEHYDE DECARBOXYLASE"/>
    <property type="match status" value="1"/>
</dbReference>
<reference evidence="3 4" key="1">
    <citation type="submission" date="2015-11" db="EMBL/GenBank/DDBJ databases">
        <title>Genomic analysis of 38 Legionella species identifies large and diverse effector repertoires.</title>
        <authorList>
            <person name="Burstein D."/>
            <person name="Amaro F."/>
            <person name="Zusman T."/>
            <person name="Lifshitz Z."/>
            <person name="Cohen O."/>
            <person name="Gilbert J.A."/>
            <person name="Pupko T."/>
            <person name="Shuman H.A."/>
            <person name="Segal G."/>
        </authorList>
    </citation>
    <scope>NUCLEOTIDE SEQUENCE [LARGE SCALE GENOMIC DNA]</scope>
    <source>
        <strain evidence="3 4">JA-26-G1-E2</strain>
    </source>
</reference>
<organism evidence="3 4">
    <name type="scientific">Legionella jamestowniensis</name>
    <dbReference type="NCBI Taxonomy" id="455"/>
    <lineage>
        <taxon>Bacteria</taxon>
        <taxon>Pseudomonadati</taxon>
        <taxon>Pseudomonadota</taxon>
        <taxon>Gammaproteobacteria</taxon>
        <taxon>Legionellales</taxon>
        <taxon>Legionellaceae</taxon>
        <taxon>Legionella</taxon>
    </lineage>
</organism>
<dbReference type="PATRIC" id="fig|455.5.peg.1817"/>
<dbReference type="InterPro" id="IPR032466">
    <property type="entry name" value="Metal_Hydrolase"/>
</dbReference>
<dbReference type="Proteomes" id="UP000054715">
    <property type="component" value="Unassembled WGS sequence"/>
</dbReference>
<name>A0A0W0UIY6_9GAMM</name>
<dbReference type="OrthoDB" id="149172at2"/>
<proteinExistence type="predicted"/>
<dbReference type="Gene3D" id="3.20.20.140">
    <property type="entry name" value="Metal-dependent hydrolases"/>
    <property type="match status" value="1"/>
</dbReference>